<gene>
    <name evidence="3" type="ORF">JJ685_25660</name>
</gene>
<accession>A0A936Z7R7</accession>
<evidence type="ECO:0000256" key="1">
    <source>
        <dbReference type="SAM" id="MobiDB-lite"/>
    </source>
</evidence>
<reference evidence="3 4" key="1">
    <citation type="journal article" date="2017" name="Int. J. Syst. Evol. Microbiol.">
        <title>Ramlibacter monticola sp. nov., isolated from forest soil.</title>
        <authorList>
            <person name="Chaudhary D.K."/>
            <person name="Kim J."/>
        </authorList>
    </citation>
    <scope>NUCLEOTIDE SEQUENCE [LARGE SCALE GENOMIC DNA]</scope>
    <source>
        <strain evidence="3 4">KACC 19175</strain>
    </source>
</reference>
<sequence length="96" mass="10132">MNRPARYIAAIVLASVVLLGLSAYLHSWGGIVLLVLGAGAIAWYRAQVAEGEAAERFFGDMGEETRVTTFQAGSASELPLESPLPAPGARPPADRH</sequence>
<feature type="transmembrane region" description="Helical" evidence="2">
    <location>
        <begin position="7"/>
        <end position="24"/>
    </location>
</feature>
<keyword evidence="2" id="KW-0812">Transmembrane</keyword>
<comment type="caution">
    <text evidence="3">The sequence shown here is derived from an EMBL/GenBank/DDBJ whole genome shotgun (WGS) entry which is preliminary data.</text>
</comment>
<dbReference type="Proteomes" id="UP000599109">
    <property type="component" value="Unassembled WGS sequence"/>
</dbReference>
<keyword evidence="2" id="KW-1133">Transmembrane helix</keyword>
<organism evidence="3 4">
    <name type="scientific">Ramlibacter monticola</name>
    <dbReference type="NCBI Taxonomy" id="1926872"/>
    <lineage>
        <taxon>Bacteria</taxon>
        <taxon>Pseudomonadati</taxon>
        <taxon>Pseudomonadota</taxon>
        <taxon>Betaproteobacteria</taxon>
        <taxon>Burkholderiales</taxon>
        <taxon>Comamonadaceae</taxon>
        <taxon>Ramlibacter</taxon>
    </lineage>
</organism>
<protein>
    <submittedName>
        <fullName evidence="3">Uncharacterized protein</fullName>
    </submittedName>
</protein>
<dbReference type="RefSeq" id="WP_201677216.1">
    <property type="nucleotide sequence ID" value="NZ_JAEQNE010000008.1"/>
</dbReference>
<evidence type="ECO:0000256" key="2">
    <source>
        <dbReference type="SAM" id="Phobius"/>
    </source>
</evidence>
<evidence type="ECO:0000313" key="4">
    <source>
        <dbReference type="Proteomes" id="UP000599109"/>
    </source>
</evidence>
<keyword evidence="2" id="KW-0472">Membrane</keyword>
<evidence type="ECO:0000313" key="3">
    <source>
        <dbReference type="EMBL" id="MBL0394552.1"/>
    </source>
</evidence>
<proteinExistence type="predicted"/>
<dbReference type="AlphaFoldDB" id="A0A936Z7R7"/>
<name>A0A936Z7R7_9BURK</name>
<feature type="region of interest" description="Disordered" evidence="1">
    <location>
        <begin position="73"/>
        <end position="96"/>
    </location>
</feature>
<keyword evidence="4" id="KW-1185">Reference proteome</keyword>
<dbReference type="EMBL" id="JAEQNE010000008">
    <property type="protein sequence ID" value="MBL0394552.1"/>
    <property type="molecule type" value="Genomic_DNA"/>
</dbReference>